<organism evidence="3 4">
    <name type="scientific">Pseudomonas palleroniana</name>
    <dbReference type="NCBI Taxonomy" id="191390"/>
    <lineage>
        <taxon>Bacteria</taxon>
        <taxon>Pseudomonadati</taxon>
        <taxon>Pseudomonadota</taxon>
        <taxon>Gammaproteobacteria</taxon>
        <taxon>Pseudomonadales</taxon>
        <taxon>Pseudomonadaceae</taxon>
        <taxon>Pseudomonas</taxon>
    </lineage>
</organism>
<dbReference type="AlphaFoldDB" id="A0A1H5M3D7"/>
<reference evidence="1 6" key="3">
    <citation type="submission" date="2019-09" db="EMBL/GenBank/DDBJ databases">
        <title>Draft genome sequences of 48 bacterial type strains from the CCUG.</title>
        <authorList>
            <person name="Tunovic T."/>
            <person name="Pineiro-Iglesias B."/>
            <person name="Unosson C."/>
            <person name="Inganas E."/>
            <person name="Ohlen M."/>
            <person name="Cardew S."/>
            <person name="Jensie-Markopoulos S."/>
            <person name="Salva-Serra F."/>
            <person name="Jaen-Luchoro D."/>
            <person name="Karlsson R."/>
            <person name="Svensson-Stadler L."/>
            <person name="Chun J."/>
            <person name="Moore E."/>
        </authorList>
    </citation>
    <scope>NUCLEOTIDE SEQUENCE [LARGE SCALE GENOMIC DNA]</scope>
    <source>
        <strain evidence="1 6">CCUG 51524</strain>
    </source>
</reference>
<reference evidence="3 4" key="1">
    <citation type="submission" date="2016-10" db="EMBL/GenBank/DDBJ databases">
        <authorList>
            <person name="de Groot N.N."/>
        </authorList>
    </citation>
    <scope>NUCLEOTIDE SEQUENCE [LARGE SCALE GENOMIC DNA]</scope>
    <source>
        <strain evidence="3 4">BS3265</strain>
    </source>
</reference>
<proteinExistence type="predicted"/>
<evidence type="ECO:0000313" key="5">
    <source>
        <dbReference type="Proteomes" id="UP000240476"/>
    </source>
</evidence>
<dbReference type="EMBL" id="FNUA01000002">
    <property type="protein sequence ID" value="SEE83008.1"/>
    <property type="molecule type" value="Genomic_DNA"/>
</dbReference>
<gene>
    <name evidence="2" type="ORF">C9383_19720</name>
    <name evidence="1" type="ORF">F7R03_26595</name>
    <name evidence="3" type="ORF">SAMN04490198_3036</name>
</gene>
<dbReference type="Proteomes" id="UP000423257">
    <property type="component" value="Unassembled WGS sequence"/>
</dbReference>
<evidence type="ECO:0000313" key="4">
    <source>
        <dbReference type="Proteomes" id="UP000199129"/>
    </source>
</evidence>
<dbReference type="Proteomes" id="UP000240476">
    <property type="component" value="Unassembled WGS sequence"/>
</dbReference>
<keyword evidence="5" id="KW-1185">Reference proteome</keyword>
<evidence type="ECO:0000313" key="6">
    <source>
        <dbReference type="Proteomes" id="UP000423257"/>
    </source>
</evidence>
<evidence type="ECO:0000313" key="1">
    <source>
        <dbReference type="EMBL" id="KAB0563506.1"/>
    </source>
</evidence>
<dbReference type="EMBL" id="VZPQ01000027">
    <property type="protein sequence ID" value="KAB0563506.1"/>
    <property type="molecule type" value="Genomic_DNA"/>
</dbReference>
<name>A0A1H5M3D7_9PSED</name>
<dbReference type="Proteomes" id="UP000199129">
    <property type="component" value="Unassembled WGS sequence"/>
</dbReference>
<evidence type="ECO:0000313" key="3">
    <source>
        <dbReference type="EMBL" id="SEE83008.1"/>
    </source>
</evidence>
<dbReference type="EMBL" id="PYWX01000058">
    <property type="protein sequence ID" value="PTC23533.1"/>
    <property type="molecule type" value="Genomic_DNA"/>
</dbReference>
<accession>A0A1H5M3D7</accession>
<evidence type="ECO:0000313" key="2">
    <source>
        <dbReference type="EMBL" id="PTC23533.1"/>
    </source>
</evidence>
<reference evidence="2 5" key="2">
    <citation type="submission" date="2018-03" db="EMBL/GenBank/DDBJ databases">
        <title>Draft genome sequence of the type strain of Pseudomonas palleroniana LMG 23076, isolated from rice in Cameroon.</title>
        <authorList>
            <person name="Tambong J.T."/>
        </authorList>
    </citation>
    <scope>NUCLEOTIDE SEQUENCE [LARGE SCALE GENOMIC DNA]</scope>
    <source>
        <strain evidence="2 5">LMG 23076</strain>
    </source>
</reference>
<protein>
    <submittedName>
        <fullName evidence="1">DUF3077 domain-containing protein</fullName>
    </submittedName>
</protein>
<sequence length="97" mass="10771">MPNDHLFLNKNLGIVGFSKCCKRPNLHWLFLVNTGGLIRDALEHVSQLSHCSKMHRIGRRHGHGADRFAWTAHYLGEMAKAVVDGLANGVTEEVVAV</sequence>
<dbReference type="RefSeq" id="WP_090368679.1">
    <property type="nucleotide sequence ID" value="NZ_FNUA01000002.1"/>
</dbReference>
<dbReference type="Pfam" id="PF11275">
    <property type="entry name" value="DUF3077"/>
    <property type="match status" value="1"/>
</dbReference>
<dbReference type="InterPro" id="IPR021427">
    <property type="entry name" value="DUF3077"/>
</dbReference>